<organism evidence="9 10">
    <name type="scientific">Candidatus Chlamydia sanziniae</name>
    <dbReference type="NCBI Taxonomy" id="1806891"/>
    <lineage>
        <taxon>Bacteria</taxon>
        <taxon>Pseudomonadati</taxon>
        <taxon>Chlamydiota</taxon>
        <taxon>Chlamydiia</taxon>
        <taxon>Chlamydiales</taxon>
        <taxon>Chlamydiaceae</taxon>
        <taxon>Chlamydia/Chlamydophila group</taxon>
        <taxon>Chlamydia</taxon>
    </lineage>
</organism>
<evidence type="ECO:0000313" key="9">
    <source>
        <dbReference type="EMBL" id="ANH78932.1"/>
    </source>
</evidence>
<dbReference type="SUPFAM" id="SSF56112">
    <property type="entry name" value="Protein kinase-like (PK-like)"/>
    <property type="match status" value="1"/>
</dbReference>
<dbReference type="InterPro" id="IPR011009">
    <property type="entry name" value="Kinase-like_dom_sf"/>
</dbReference>
<dbReference type="InterPro" id="IPR005532">
    <property type="entry name" value="SUMF_dom"/>
</dbReference>
<keyword evidence="3" id="KW-0547">Nucleotide-binding</keyword>
<keyword evidence="4 9" id="KW-0418">Kinase</keyword>
<dbReference type="Gene3D" id="3.90.1580.10">
    <property type="entry name" value="paralog of FGE (formylglycine-generating enzyme)"/>
    <property type="match status" value="1"/>
</dbReference>
<reference evidence="10" key="1">
    <citation type="submission" date="2016-03" db="EMBL/GenBank/DDBJ databases">
        <title>Culture-independent genomics supports pathogen discovery for uncultivable bacteria within the genus Chlamydia.</title>
        <authorList>
            <person name="Taylor-Brown A."/>
            <person name="Bachmann N.L."/>
            <person name="Borel N."/>
            <person name="Polkinghorne A."/>
        </authorList>
    </citation>
    <scope>NUCLEOTIDE SEQUENCE [LARGE SCALE GENOMIC DNA]</scope>
    <source>
        <strain evidence="10">2742-308</strain>
    </source>
</reference>
<evidence type="ECO:0000256" key="5">
    <source>
        <dbReference type="ARBA" id="ARBA00022840"/>
    </source>
</evidence>
<dbReference type="EC" id="2.7.11.1" evidence="1"/>
<dbReference type="AlphaFoldDB" id="A0A1A9HXX0"/>
<evidence type="ECO:0000313" key="10">
    <source>
        <dbReference type="Proteomes" id="UP000078162"/>
    </source>
</evidence>
<dbReference type="InterPro" id="IPR016187">
    <property type="entry name" value="CTDL_fold"/>
</dbReference>
<gene>
    <name evidence="9" type="ORF">Cs308_0762</name>
</gene>
<evidence type="ECO:0000256" key="6">
    <source>
        <dbReference type="ARBA" id="ARBA00047899"/>
    </source>
</evidence>
<dbReference type="STRING" id="1806891.Cs308_0762"/>
<keyword evidence="5" id="KW-0067">ATP-binding</keyword>
<dbReference type="EMBL" id="CP014639">
    <property type="protein sequence ID" value="ANH78932.1"/>
    <property type="molecule type" value="Genomic_DNA"/>
</dbReference>
<protein>
    <recommendedName>
        <fullName evidence="1">non-specific serine/threonine protein kinase</fullName>
        <ecNumber evidence="1">2.7.11.1</ecNumber>
    </recommendedName>
</protein>
<dbReference type="PANTHER" id="PTHR23150:SF19">
    <property type="entry name" value="FORMYLGLYCINE-GENERATING ENZYME"/>
    <property type="match status" value="1"/>
</dbReference>
<dbReference type="PROSITE" id="PS50011">
    <property type="entry name" value="PROTEIN_KINASE_DOM"/>
    <property type="match status" value="1"/>
</dbReference>
<dbReference type="Pfam" id="PF03781">
    <property type="entry name" value="FGE-sulfatase"/>
    <property type="match status" value="1"/>
</dbReference>
<evidence type="ECO:0000259" key="8">
    <source>
        <dbReference type="PROSITE" id="PS50011"/>
    </source>
</evidence>
<evidence type="ECO:0000256" key="4">
    <source>
        <dbReference type="ARBA" id="ARBA00022777"/>
    </source>
</evidence>
<dbReference type="GO" id="GO:0120147">
    <property type="term" value="F:formylglycine-generating oxidase activity"/>
    <property type="evidence" value="ECO:0007669"/>
    <property type="project" value="TreeGrafter"/>
</dbReference>
<feature type="domain" description="Protein kinase" evidence="8">
    <location>
        <begin position="24"/>
        <end position="312"/>
    </location>
</feature>
<dbReference type="InterPro" id="IPR051043">
    <property type="entry name" value="Sulfatase_Mod_Factor_Kinase"/>
</dbReference>
<dbReference type="GO" id="GO:0004674">
    <property type="term" value="F:protein serine/threonine kinase activity"/>
    <property type="evidence" value="ECO:0007669"/>
    <property type="project" value="UniProtKB-EC"/>
</dbReference>
<evidence type="ECO:0000256" key="7">
    <source>
        <dbReference type="ARBA" id="ARBA00048679"/>
    </source>
</evidence>
<dbReference type="InterPro" id="IPR000719">
    <property type="entry name" value="Prot_kinase_dom"/>
</dbReference>
<dbReference type="Proteomes" id="UP000078162">
    <property type="component" value="Chromosome"/>
</dbReference>
<accession>A0A1A9HXX0</accession>
<dbReference type="GO" id="GO:0005524">
    <property type="term" value="F:ATP binding"/>
    <property type="evidence" value="ECO:0007669"/>
    <property type="project" value="UniProtKB-KW"/>
</dbReference>
<dbReference type="PANTHER" id="PTHR23150">
    <property type="entry name" value="SULFATASE MODIFYING FACTOR 1, 2"/>
    <property type="match status" value="1"/>
</dbReference>
<sequence length="629" mass="71662">MWQGKGVCPMENEKESEVELLGDYKILYCLGQTSWSQDFLAEHRFIKKRYGIKLLLPELAISEAFMKAFHDVVIKLARLKHRGVAVIENVSQISKQCFLVMQEHSVAAIPLTQYLASLSQPLTELEIVALVHQLAELLDYVHNAGVFQGAWDLNTVHIQILDNVPEVLLPELGFSSLVQERALQELLIGESEQKQVKLRERILFQVLEQPSEERTQDVYAFGMIVYYLLFGFLPQGVFPMPSIAFPSYVYDWDRLLCSCLSYSLEERARVLSPLIRKKLRGDQFLSVISTCTQGSLREVVEDVCPVVSHPDVMRGEGAYQVIQQEEATEHLEFVLVEACSIDEAMDTSVSAKLECEKEEDYSHALQSLLVREPVVSRYIELEKEKPKPLPLFTEMVLIEGGEFSRGSSEGQRDELPVHKIILNSFFLDIYPVTNEQFIRYLNCCDGEQDRYYNELIRLKDSRIQRRSGKLVIEPGYAKHPVVGVTWYGATGYADWVEKRLPTEAEWEIAACGGAAQLRYPCGKEVEKSQANFFTSDTTAVMSYPCNSYGLYDMAGNVYEWCQDWYGYDFYEISAQEPESPQGPAQGVYRVLRGGCWKSLKDDLRCAHRHRNNPGAVNSTYGFRCARNVG</sequence>
<proteinExistence type="predicted"/>
<dbReference type="Gene3D" id="3.30.200.20">
    <property type="entry name" value="Phosphorylase Kinase, domain 1"/>
    <property type="match status" value="1"/>
</dbReference>
<keyword evidence="2" id="KW-0808">Transferase</keyword>
<dbReference type="InterPro" id="IPR042095">
    <property type="entry name" value="SUMF_sf"/>
</dbReference>
<keyword evidence="10" id="KW-1185">Reference proteome</keyword>
<dbReference type="SUPFAM" id="SSF56436">
    <property type="entry name" value="C-type lectin-like"/>
    <property type="match status" value="1"/>
</dbReference>
<comment type="catalytic activity">
    <reaction evidence="6">
        <text>L-threonyl-[protein] + ATP = O-phospho-L-threonyl-[protein] + ADP + H(+)</text>
        <dbReference type="Rhea" id="RHEA:46608"/>
        <dbReference type="Rhea" id="RHEA-COMP:11060"/>
        <dbReference type="Rhea" id="RHEA-COMP:11605"/>
        <dbReference type="ChEBI" id="CHEBI:15378"/>
        <dbReference type="ChEBI" id="CHEBI:30013"/>
        <dbReference type="ChEBI" id="CHEBI:30616"/>
        <dbReference type="ChEBI" id="CHEBI:61977"/>
        <dbReference type="ChEBI" id="CHEBI:456216"/>
        <dbReference type="EC" id="2.7.11.1"/>
    </reaction>
</comment>
<evidence type="ECO:0000256" key="1">
    <source>
        <dbReference type="ARBA" id="ARBA00012513"/>
    </source>
</evidence>
<name>A0A1A9HXX0_9CHLA</name>
<evidence type="ECO:0000256" key="3">
    <source>
        <dbReference type="ARBA" id="ARBA00022741"/>
    </source>
</evidence>
<dbReference type="PATRIC" id="fig|1806891.3.peg.756"/>
<dbReference type="Gene3D" id="1.10.510.10">
    <property type="entry name" value="Transferase(Phosphotransferase) domain 1"/>
    <property type="match status" value="1"/>
</dbReference>
<comment type="catalytic activity">
    <reaction evidence="7">
        <text>L-seryl-[protein] + ATP = O-phospho-L-seryl-[protein] + ADP + H(+)</text>
        <dbReference type="Rhea" id="RHEA:17989"/>
        <dbReference type="Rhea" id="RHEA-COMP:9863"/>
        <dbReference type="Rhea" id="RHEA-COMP:11604"/>
        <dbReference type="ChEBI" id="CHEBI:15378"/>
        <dbReference type="ChEBI" id="CHEBI:29999"/>
        <dbReference type="ChEBI" id="CHEBI:30616"/>
        <dbReference type="ChEBI" id="CHEBI:83421"/>
        <dbReference type="ChEBI" id="CHEBI:456216"/>
        <dbReference type="EC" id="2.7.11.1"/>
    </reaction>
</comment>
<evidence type="ECO:0000256" key="2">
    <source>
        <dbReference type="ARBA" id="ARBA00022679"/>
    </source>
</evidence>
<dbReference type="KEGG" id="csaz:Cs308_0762"/>